<dbReference type="Pfam" id="PF00326">
    <property type="entry name" value="Peptidase_S9"/>
    <property type="match status" value="1"/>
</dbReference>
<evidence type="ECO:0000256" key="10">
    <source>
        <dbReference type="SAM" id="SignalP"/>
    </source>
</evidence>
<evidence type="ECO:0000256" key="4">
    <source>
        <dbReference type="ARBA" id="ARBA00022670"/>
    </source>
</evidence>
<dbReference type="OMA" id="YPVRYWD"/>
<dbReference type="FunFam" id="3.40.50.1820:FF:000028">
    <property type="entry name" value="S9 family peptidase"/>
    <property type="match status" value="1"/>
</dbReference>
<evidence type="ECO:0000256" key="2">
    <source>
        <dbReference type="ARBA" id="ARBA00010040"/>
    </source>
</evidence>
<keyword evidence="6" id="KW-0378">Hydrolase</keyword>
<dbReference type="Gene3D" id="2.120.10.30">
    <property type="entry name" value="TolB, C-terminal domain"/>
    <property type="match status" value="1"/>
</dbReference>
<dbReference type="SUPFAM" id="SSF53474">
    <property type="entry name" value="alpha/beta-Hydrolases"/>
    <property type="match status" value="1"/>
</dbReference>
<sequence>MKANLTKTAVALLATVPLARAITPEQMLAAPRRSTVIPSPSGDIGVFSSTTYDWDEHKSSTVWNTLNLTSGEISTLFNGSDISEFLFVGPNATSILYLNGTNEEEDGGVSLYAGDIDSFDEAYLVASFPAPYSGLKATTTSSGDIHFVFNAEAYPNGTAYNEDLAEEPRSSARVYDSIYVRHWDVWRSERRKNVFSGVLSGGGDGFSLSGNLTNLVTGLESVTKAESPSVFGDDSSEYDISPDGAWVVFNTKNINLPESNFTSSQIYLVPCNRSSEPVPINAIGVLSTPAEVEGGTAGPTFSPDSSRIAYLQQDEIFYESDRYKIYIAEIAADDFNITVLAEDWDRSPGHIVWTEDGSSLFVSAADQGTTRVFEIPLSAGPSFVPTAISGNGTVADFDLLPDGNILISDSKIWSSRDVYVISPNGTLVADLLRANEIDEGLAGLGPQDVTQIFTQGSIDTVQSWVVTPTGFDPEKRYPLAYIVHGGPQSAHMNSWSTRWNFKVWADQGYVVVAPNPVGSNSFGEAFQDAIQNNWGTYPYEDLVAVWEYVDANLSFVDTDNGIEAGASYGGFMTNWIQGHDLGRKFKALVTHDGVTNTVGNYATEELWFMQRDFNGTLWDNRDNYERFNPINHIVNWSTPHFVIHNDLDFRLPVSEGIFLFNVLQERGVPSRFLNFPDENHWVLNRENSLVWHTEIFNWINYWSGVSNATSP</sequence>
<dbReference type="PANTHER" id="PTHR42776:SF11">
    <property type="entry name" value="DIPEPTIDYL-PEPTIDASE 5-RELATED"/>
    <property type="match status" value="1"/>
</dbReference>
<dbReference type="GO" id="GO:0004252">
    <property type="term" value="F:serine-type endopeptidase activity"/>
    <property type="evidence" value="ECO:0007669"/>
    <property type="project" value="TreeGrafter"/>
</dbReference>
<dbReference type="HOGENOM" id="CLU_008615_0_1_1"/>
<dbReference type="SUPFAM" id="SSF82171">
    <property type="entry name" value="DPP6 N-terminal domain-like"/>
    <property type="match status" value="1"/>
</dbReference>
<dbReference type="Proteomes" id="UP000054302">
    <property type="component" value="Unassembled WGS sequence"/>
</dbReference>
<dbReference type="VEuPathDB" id="FungiDB:PV10_03204"/>
<evidence type="ECO:0000256" key="7">
    <source>
        <dbReference type="ARBA" id="ARBA00022825"/>
    </source>
</evidence>
<dbReference type="GO" id="GO:0005576">
    <property type="term" value="C:extracellular region"/>
    <property type="evidence" value="ECO:0007669"/>
    <property type="project" value="UniProtKB-SubCell"/>
</dbReference>
<dbReference type="EMBL" id="KN847521">
    <property type="protein sequence ID" value="KIV95567.1"/>
    <property type="molecule type" value="Genomic_DNA"/>
</dbReference>
<comment type="similarity">
    <text evidence="2">Belongs to the peptidase S9C family.</text>
</comment>
<reference evidence="12 13" key="1">
    <citation type="submission" date="2015-01" db="EMBL/GenBank/DDBJ databases">
        <title>The Genome Sequence of Exophiala mesophila CBS40295.</title>
        <authorList>
            <consortium name="The Broad Institute Genomics Platform"/>
            <person name="Cuomo C."/>
            <person name="de Hoog S."/>
            <person name="Gorbushina A."/>
            <person name="Stielow B."/>
            <person name="Teixiera M."/>
            <person name="Abouelleil A."/>
            <person name="Chapman S.B."/>
            <person name="Priest M."/>
            <person name="Young S.K."/>
            <person name="Wortman J."/>
            <person name="Nusbaum C."/>
            <person name="Birren B."/>
        </authorList>
    </citation>
    <scope>NUCLEOTIDE SEQUENCE [LARGE SCALE GENOMIC DNA]</scope>
    <source>
        <strain evidence="12 13">CBS 40295</strain>
    </source>
</reference>
<evidence type="ECO:0000256" key="5">
    <source>
        <dbReference type="ARBA" id="ARBA00022729"/>
    </source>
</evidence>
<dbReference type="STRING" id="212818.A0A0D2A9E6"/>
<dbReference type="InterPro" id="IPR011042">
    <property type="entry name" value="6-blade_b-propeller_TolB-like"/>
</dbReference>
<gene>
    <name evidence="12" type="ORF">PV10_03204</name>
</gene>
<protein>
    <recommendedName>
        <fullName evidence="9">Dipeptidyl-peptidase V</fullName>
    </recommendedName>
</protein>
<keyword evidence="7" id="KW-0720">Serine protease</keyword>
<dbReference type="GeneID" id="27321049"/>
<evidence type="ECO:0000313" key="12">
    <source>
        <dbReference type="EMBL" id="KIV95568.1"/>
    </source>
</evidence>
<keyword evidence="13" id="KW-1185">Reference proteome</keyword>
<evidence type="ECO:0000256" key="9">
    <source>
        <dbReference type="ARBA" id="ARBA00032829"/>
    </source>
</evidence>
<evidence type="ECO:0000256" key="1">
    <source>
        <dbReference type="ARBA" id="ARBA00004613"/>
    </source>
</evidence>
<dbReference type="InterPro" id="IPR001375">
    <property type="entry name" value="Peptidase_S9_cat"/>
</dbReference>
<dbReference type="EMBL" id="KN847521">
    <property type="protein sequence ID" value="KIV95568.1"/>
    <property type="molecule type" value="Genomic_DNA"/>
</dbReference>
<dbReference type="Gene3D" id="3.40.50.1820">
    <property type="entry name" value="alpha/beta hydrolase"/>
    <property type="match status" value="1"/>
</dbReference>
<keyword evidence="3" id="KW-0964">Secreted</keyword>
<keyword evidence="5 10" id="KW-0732">Signal</keyword>
<evidence type="ECO:0000256" key="8">
    <source>
        <dbReference type="ARBA" id="ARBA00023180"/>
    </source>
</evidence>
<dbReference type="GO" id="GO:0006508">
    <property type="term" value="P:proteolysis"/>
    <property type="evidence" value="ECO:0007669"/>
    <property type="project" value="UniProtKB-KW"/>
</dbReference>
<feature type="chain" id="PRO_5007395178" description="Dipeptidyl-peptidase V" evidence="10">
    <location>
        <begin position="22"/>
        <end position="711"/>
    </location>
</feature>
<evidence type="ECO:0000313" key="13">
    <source>
        <dbReference type="Proteomes" id="UP000054302"/>
    </source>
</evidence>
<keyword evidence="4" id="KW-0645">Protease</keyword>
<organism evidence="12 13">
    <name type="scientific">Exophiala mesophila</name>
    <name type="common">Black yeast-like fungus</name>
    <dbReference type="NCBI Taxonomy" id="212818"/>
    <lineage>
        <taxon>Eukaryota</taxon>
        <taxon>Fungi</taxon>
        <taxon>Dikarya</taxon>
        <taxon>Ascomycota</taxon>
        <taxon>Pezizomycotina</taxon>
        <taxon>Eurotiomycetes</taxon>
        <taxon>Chaetothyriomycetidae</taxon>
        <taxon>Chaetothyriales</taxon>
        <taxon>Herpotrichiellaceae</taxon>
        <taxon>Exophiala</taxon>
    </lineage>
</organism>
<proteinExistence type="inferred from homology"/>
<dbReference type="RefSeq" id="XP_016227142.1">
    <property type="nucleotide sequence ID" value="XM_016367624.1"/>
</dbReference>
<dbReference type="OrthoDB" id="416344at2759"/>
<evidence type="ECO:0000259" key="11">
    <source>
        <dbReference type="Pfam" id="PF00326"/>
    </source>
</evidence>
<evidence type="ECO:0000256" key="6">
    <source>
        <dbReference type="ARBA" id="ARBA00022801"/>
    </source>
</evidence>
<feature type="domain" description="Peptidase S9 prolyl oligopeptidase catalytic" evidence="11">
    <location>
        <begin position="495"/>
        <end position="704"/>
    </location>
</feature>
<dbReference type="AlphaFoldDB" id="A0A0D2A9E6"/>
<feature type="signal peptide" evidence="10">
    <location>
        <begin position="1"/>
        <end position="21"/>
    </location>
</feature>
<keyword evidence="8" id="KW-0325">Glycoprotein</keyword>
<accession>A0A0D2A9E6</accession>
<name>A0A0D2A9E6_EXOME</name>
<comment type="subcellular location">
    <subcellularLocation>
        <location evidence="1">Secreted</location>
    </subcellularLocation>
</comment>
<dbReference type="PANTHER" id="PTHR42776">
    <property type="entry name" value="SERINE PEPTIDASE S9 FAMILY MEMBER"/>
    <property type="match status" value="1"/>
</dbReference>
<dbReference type="RefSeq" id="XP_016227141.1">
    <property type="nucleotide sequence ID" value="XM_016367623.1"/>
</dbReference>
<dbReference type="InterPro" id="IPR029058">
    <property type="entry name" value="AB_hydrolase_fold"/>
</dbReference>
<evidence type="ECO:0000256" key="3">
    <source>
        <dbReference type="ARBA" id="ARBA00022525"/>
    </source>
</evidence>